<feature type="compositionally biased region" description="Polar residues" evidence="1">
    <location>
        <begin position="101"/>
        <end position="114"/>
    </location>
</feature>
<proteinExistence type="predicted"/>
<feature type="region of interest" description="Disordered" evidence="1">
    <location>
        <begin position="85"/>
        <end position="124"/>
    </location>
</feature>
<evidence type="ECO:0000313" key="2">
    <source>
        <dbReference type="EMBL" id="CAE6450728.1"/>
    </source>
</evidence>
<organism evidence="2 3">
    <name type="scientific">Rhizoctonia solani</name>
    <dbReference type="NCBI Taxonomy" id="456999"/>
    <lineage>
        <taxon>Eukaryota</taxon>
        <taxon>Fungi</taxon>
        <taxon>Dikarya</taxon>
        <taxon>Basidiomycota</taxon>
        <taxon>Agaricomycotina</taxon>
        <taxon>Agaricomycetes</taxon>
        <taxon>Cantharellales</taxon>
        <taxon>Ceratobasidiaceae</taxon>
        <taxon>Rhizoctonia</taxon>
    </lineage>
</organism>
<comment type="caution">
    <text evidence="2">The sequence shown here is derived from an EMBL/GenBank/DDBJ whole genome shotgun (WGS) entry which is preliminary data.</text>
</comment>
<evidence type="ECO:0000313" key="3">
    <source>
        <dbReference type="Proteomes" id="UP000663853"/>
    </source>
</evidence>
<sequence length="192" mass="20631">MAVYRNTYPLNDNTYTPPSVPSHIPISLEPVVGAPSDEELESAHGAARTLENLANSPFFDSAFSAKLSQHLFNIQFARYIQDSNQGSFSQKPTNSPPPPQTNDNEPSIVTSSYVPDTANPRDADPIELVSSAPAIPRVAPPVLSHDTSESTCIAQSNDKLAQIVGAPSDEELESAHGAVRIMENLANSKYTV</sequence>
<protein>
    <submittedName>
        <fullName evidence="2">Uncharacterized protein</fullName>
    </submittedName>
</protein>
<evidence type="ECO:0000256" key="1">
    <source>
        <dbReference type="SAM" id="MobiDB-lite"/>
    </source>
</evidence>
<dbReference type="AlphaFoldDB" id="A0A8H3GFP7"/>
<reference evidence="2" key="1">
    <citation type="submission" date="2021-01" db="EMBL/GenBank/DDBJ databases">
        <authorList>
            <person name="Kaushik A."/>
        </authorList>
    </citation>
    <scope>NUCLEOTIDE SEQUENCE</scope>
    <source>
        <strain evidence="2">AG6-10EEA</strain>
    </source>
</reference>
<dbReference type="EMBL" id="CAJMXA010001082">
    <property type="protein sequence ID" value="CAE6450728.1"/>
    <property type="molecule type" value="Genomic_DNA"/>
</dbReference>
<dbReference type="Proteomes" id="UP000663853">
    <property type="component" value="Unassembled WGS sequence"/>
</dbReference>
<name>A0A8H3GFP7_9AGAM</name>
<accession>A0A8H3GFP7</accession>
<gene>
    <name evidence="2" type="ORF">RDB_LOCUS49513</name>
</gene>